<feature type="repeat" description="TPR" evidence="3">
    <location>
        <begin position="67"/>
        <end position="100"/>
    </location>
</feature>
<evidence type="ECO:0000313" key="4">
    <source>
        <dbReference type="EMBL" id="MBD8047260.1"/>
    </source>
</evidence>
<dbReference type="Proteomes" id="UP000627166">
    <property type="component" value="Unassembled WGS sequence"/>
</dbReference>
<accession>A0ABR8YSN3</accession>
<dbReference type="Gene3D" id="1.25.40.10">
    <property type="entry name" value="Tetratricopeptide repeat domain"/>
    <property type="match status" value="1"/>
</dbReference>
<dbReference type="SMART" id="SM00028">
    <property type="entry name" value="TPR"/>
    <property type="match status" value="3"/>
</dbReference>
<evidence type="ECO:0000256" key="2">
    <source>
        <dbReference type="ARBA" id="ARBA00022803"/>
    </source>
</evidence>
<evidence type="ECO:0000313" key="5">
    <source>
        <dbReference type="Proteomes" id="UP000627166"/>
    </source>
</evidence>
<organism evidence="4 5">
    <name type="scientific">Clostridium faecium</name>
    <dbReference type="NCBI Taxonomy" id="2762223"/>
    <lineage>
        <taxon>Bacteria</taxon>
        <taxon>Bacillati</taxon>
        <taxon>Bacillota</taxon>
        <taxon>Clostridia</taxon>
        <taxon>Eubacteriales</taxon>
        <taxon>Clostridiaceae</taxon>
        <taxon>Clostridium</taxon>
    </lineage>
</organism>
<dbReference type="RefSeq" id="WP_191740231.1">
    <property type="nucleotide sequence ID" value="NZ_JACSQB010000072.1"/>
</dbReference>
<dbReference type="PANTHER" id="PTHR44186">
    <property type="match status" value="1"/>
</dbReference>
<comment type="caution">
    <text evidence="4">The sequence shown here is derived from an EMBL/GenBank/DDBJ whole genome shotgun (WGS) entry which is preliminary data.</text>
</comment>
<protein>
    <submittedName>
        <fullName evidence="4">Tetratricopeptide repeat protein</fullName>
    </submittedName>
</protein>
<dbReference type="InterPro" id="IPR011990">
    <property type="entry name" value="TPR-like_helical_dom_sf"/>
</dbReference>
<keyword evidence="2 3" id="KW-0802">TPR repeat</keyword>
<sequence length="121" mass="14151">MSYFDKANELYNNKKYEKAISMYTKAVEMKENEAASLYNTAVCFIKLKDFPKAIATLHCALRLKRESSYFFNLGYCHAMLNNNNKALNYFNTAWALDHNDKECEKAINIILETYYNKNKTS</sequence>
<dbReference type="EMBL" id="JACSQB010000072">
    <property type="protein sequence ID" value="MBD8047260.1"/>
    <property type="molecule type" value="Genomic_DNA"/>
</dbReference>
<keyword evidence="1" id="KW-0677">Repeat</keyword>
<dbReference type="PANTHER" id="PTHR44186:SF1">
    <property type="entry name" value="BARDET-BIEDL SYNDROME 4 PROTEIN"/>
    <property type="match status" value="1"/>
</dbReference>
<proteinExistence type="predicted"/>
<dbReference type="Pfam" id="PF13432">
    <property type="entry name" value="TPR_16"/>
    <property type="match status" value="1"/>
</dbReference>
<evidence type="ECO:0000256" key="1">
    <source>
        <dbReference type="ARBA" id="ARBA00022737"/>
    </source>
</evidence>
<dbReference type="SUPFAM" id="SSF48452">
    <property type="entry name" value="TPR-like"/>
    <property type="match status" value="1"/>
</dbReference>
<name>A0ABR8YSN3_9CLOT</name>
<reference evidence="4 5" key="1">
    <citation type="submission" date="2020-08" db="EMBL/GenBank/DDBJ databases">
        <title>A Genomic Blueprint of the Chicken Gut Microbiome.</title>
        <authorList>
            <person name="Gilroy R."/>
            <person name="Ravi A."/>
            <person name="Getino M."/>
            <person name="Pursley I."/>
            <person name="Horton D.L."/>
            <person name="Alikhan N.-F."/>
            <person name="Baker D."/>
            <person name="Gharbi K."/>
            <person name="Hall N."/>
            <person name="Watson M."/>
            <person name="Adriaenssens E.M."/>
            <person name="Foster-Nyarko E."/>
            <person name="Jarju S."/>
            <person name="Secka A."/>
            <person name="Antonio M."/>
            <person name="Oren A."/>
            <person name="Chaudhuri R."/>
            <person name="La Ragione R.M."/>
            <person name="Hildebrand F."/>
            <person name="Pallen M.J."/>
        </authorList>
    </citation>
    <scope>NUCLEOTIDE SEQUENCE [LARGE SCALE GENOMIC DNA]</scope>
    <source>
        <strain evidence="4 5">N37</strain>
    </source>
</reference>
<dbReference type="InterPro" id="IPR019734">
    <property type="entry name" value="TPR_rpt"/>
</dbReference>
<evidence type="ECO:0000256" key="3">
    <source>
        <dbReference type="PROSITE-ProRule" id="PRU00339"/>
    </source>
</evidence>
<dbReference type="PROSITE" id="PS50005">
    <property type="entry name" value="TPR"/>
    <property type="match status" value="1"/>
</dbReference>
<gene>
    <name evidence="4" type="ORF">H9637_09470</name>
</gene>
<keyword evidence="5" id="KW-1185">Reference proteome</keyword>